<reference evidence="3" key="2">
    <citation type="submission" date="2011-10" db="EMBL/GenBank/DDBJ databases">
        <title>The Genome Sequence of Granulicatella elegans ATCC 700633.</title>
        <authorList>
            <consortium name="The Broad Institute Genome Sequencing Platform"/>
            <consortium name="The Broad Institute Genome Sequencing Center for Infectious Disease"/>
            <person name="Earl A."/>
            <person name="Ward D."/>
            <person name="Feldgarden M."/>
            <person name="Gevers D."/>
            <person name="Sibley C.D."/>
            <person name="Field T.R."/>
            <person name="Grinwis M."/>
            <person name="Eshaghurshan C.S."/>
            <person name="Surette M.G."/>
            <person name="Young S.K."/>
            <person name="Zeng Q."/>
            <person name="Gargeya S."/>
            <person name="Fitzgerald M."/>
            <person name="Haas B."/>
            <person name="Abouelleil A."/>
            <person name="Alvarado L."/>
            <person name="Arachchi H.M."/>
            <person name="Berlin A."/>
            <person name="Brown A."/>
            <person name="Chapman S.B."/>
            <person name="Chen Z."/>
            <person name="Dunbar C."/>
            <person name="Freedman E."/>
            <person name="Gearin G."/>
            <person name="Goldberg J."/>
            <person name="Griggs A."/>
            <person name="Gujja S."/>
            <person name="Heiman D."/>
            <person name="Howarth C."/>
            <person name="Larson L."/>
            <person name="Lui A."/>
            <person name="MacDonald P.J.P."/>
            <person name="Montmayeur A."/>
            <person name="Murphy C."/>
            <person name="Neiman D."/>
            <person name="Pearson M."/>
            <person name="Priest M."/>
            <person name="Roberts A."/>
            <person name="Saif S."/>
            <person name="Shea T."/>
            <person name="Shenoy N."/>
            <person name="Sisk P."/>
            <person name="Stolte C."/>
            <person name="Sykes S."/>
            <person name="Wortman J."/>
            <person name="Nusbaum C."/>
            <person name="Birren B."/>
        </authorList>
    </citation>
    <scope>NUCLEOTIDE SEQUENCE [LARGE SCALE GENOMIC DNA]</scope>
    <source>
        <strain evidence="3">ATCC 700633</strain>
    </source>
</reference>
<feature type="active site" description="Charge relay system" evidence="1">
    <location>
        <position position="214"/>
    </location>
</feature>
<evidence type="ECO:0000313" key="4">
    <source>
        <dbReference type="Proteomes" id="UP000002939"/>
    </source>
</evidence>
<dbReference type="HOGENOM" id="CLU_076594_2_0_9"/>
<sequence length="239" mass="26951">MEAIWLEETTNKRAVILFHAYTGKPTDLRMLASFLHRYDYAVYVPAFSGHEHSNACEILKETPEKWYEDAKQAVQFVRSQGYSTIAALGLSMGGMMAAALATDQLVEIAGTFCSPVSKRNAQLPDLLKSFMAFATHSGMCEEEMFSVGKKAKQQLLDLHHFSAKVAEKLEYVTGPFYIAQGELDRLVDPEVSIEMKEALVNAAVDFHWFEQSGHVITVGKEKAEFQESVLEFLNQQEWR</sequence>
<evidence type="ECO:0000256" key="1">
    <source>
        <dbReference type="PIRSR" id="PIRSR017388-1"/>
    </source>
</evidence>
<dbReference type="Proteomes" id="UP000002939">
    <property type="component" value="Unassembled WGS sequence"/>
</dbReference>
<dbReference type="PANTHER" id="PTHR11614">
    <property type="entry name" value="PHOSPHOLIPASE-RELATED"/>
    <property type="match status" value="1"/>
</dbReference>
<dbReference type="Gene3D" id="3.40.50.1820">
    <property type="entry name" value="alpha/beta hydrolase"/>
    <property type="match status" value="1"/>
</dbReference>
<evidence type="ECO:0000259" key="2">
    <source>
        <dbReference type="Pfam" id="PF12146"/>
    </source>
</evidence>
<dbReference type="Pfam" id="PF12146">
    <property type="entry name" value="Hydrolase_4"/>
    <property type="match status" value="1"/>
</dbReference>
<dbReference type="SUPFAM" id="SSF53474">
    <property type="entry name" value="alpha/beta-Hydrolases"/>
    <property type="match status" value="1"/>
</dbReference>
<dbReference type="InterPro" id="IPR022742">
    <property type="entry name" value="Hydrolase_4"/>
</dbReference>
<proteinExistence type="predicted"/>
<feature type="active site" description="Charge relay system" evidence="1">
    <location>
        <position position="184"/>
    </location>
</feature>
<organism evidence="3 4">
    <name type="scientific">Granulicatella elegans ATCC 700633</name>
    <dbReference type="NCBI Taxonomy" id="626369"/>
    <lineage>
        <taxon>Bacteria</taxon>
        <taxon>Bacillati</taxon>
        <taxon>Bacillota</taxon>
        <taxon>Bacilli</taxon>
        <taxon>Lactobacillales</taxon>
        <taxon>Carnobacteriaceae</taxon>
        <taxon>Granulicatella</taxon>
    </lineage>
</organism>
<dbReference type="InterPro" id="IPR029058">
    <property type="entry name" value="AB_hydrolase_fold"/>
</dbReference>
<name>D0BNS2_9LACT</name>
<dbReference type="InterPro" id="IPR051044">
    <property type="entry name" value="MAG_DAG_Lipase"/>
</dbReference>
<dbReference type="AlphaFoldDB" id="D0BNS2"/>
<accession>D0BNS2</accession>
<dbReference type="STRING" id="626369.HMPREF0446_01607"/>
<dbReference type="GO" id="GO:0052689">
    <property type="term" value="F:carboxylic ester hydrolase activity"/>
    <property type="evidence" value="ECO:0007669"/>
    <property type="project" value="InterPro"/>
</dbReference>
<reference evidence="3" key="1">
    <citation type="submission" date="2009-09" db="EMBL/GenBank/DDBJ databases">
        <authorList>
            <consortium name="The Broad Institute Genome Sequencing Platform"/>
            <person name="Ward D."/>
            <person name="Feldgarden M."/>
            <person name="Earl A."/>
            <person name="Young S.K."/>
            <person name="Zeng Q."/>
            <person name="Koehrsen M."/>
            <person name="Alvarado L."/>
            <person name="Berlin A."/>
            <person name="Bochicchio J."/>
            <person name="Borenstein D."/>
            <person name="Chapman S.B."/>
            <person name="Chen Z."/>
            <person name="Engels R."/>
            <person name="Freedman E."/>
            <person name="Gellesch M."/>
            <person name="Goldberg J."/>
            <person name="Griggs A."/>
            <person name="Gujja S."/>
            <person name="Heilman E."/>
            <person name="Heiman D."/>
            <person name="Hepburn T."/>
            <person name="Howarth C."/>
            <person name="Jen D."/>
            <person name="Larson L."/>
            <person name="Lewis B."/>
            <person name="Mehta T."/>
            <person name="Park D."/>
            <person name="Pearson M."/>
            <person name="Roberts A."/>
            <person name="Saif S."/>
            <person name="Shea T."/>
            <person name="Shenoy N."/>
            <person name="Sisk P."/>
            <person name="Stolte C."/>
            <person name="Sykes S."/>
            <person name="Thomson T."/>
            <person name="Walk T."/>
            <person name="White J."/>
            <person name="Yandava C."/>
            <person name="Sibley C.D."/>
            <person name="Field T.R."/>
            <person name="Grinwis M."/>
            <person name="Eshaghurshan C.S."/>
            <person name="Surette M.G."/>
            <person name="Haas B."/>
            <person name="Nusbaum C."/>
            <person name="Birren B."/>
        </authorList>
    </citation>
    <scope>NUCLEOTIDE SEQUENCE [LARGE SCALE GENOMIC DNA]</scope>
    <source>
        <strain evidence="3">ATCC 700633</strain>
    </source>
</reference>
<feature type="domain" description="Serine aminopeptidase S33" evidence="2">
    <location>
        <begin position="11"/>
        <end position="133"/>
    </location>
</feature>
<dbReference type="ESTHER" id="9lact-d0bns2">
    <property type="family name" value="CarbLipBact_1"/>
</dbReference>
<protein>
    <recommendedName>
        <fullName evidence="2">Serine aminopeptidase S33 domain-containing protein</fullName>
    </recommendedName>
</protein>
<comment type="caution">
    <text evidence="3">The sequence shown here is derived from an EMBL/GenBank/DDBJ whole genome shotgun (WGS) entry which is preliminary data.</text>
</comment>
<evidence type="ECO:0000313" key="3">
    <source>
        <dbReference type="EMBL" id="EEW92307.2"/>
    </source>
</evidence>
<dbReference type="InterPro" id="IPR012354">
    <property type="entry name" value="Esterase_lipase"/>
</dbReference>
<dbReference type="PIRSF" id="PIRSF017388">
    <property type="entry name" value="Esterase_lipase"/>
    <property type="match status" value="1"/>
</dbReference>
<dbReference type="eggNOG" id="COG1647">
    <property type="taxonomic scope" value="Bacteria"/>
</dbReference>
<dbReference type="OrthoDB" id="9800213at2"/>
<dbReference type="EMBL" id="ACRF02000018">
    <property type="protein sequence ID" value="EEW92307.2"/>
    <property type="molecule type" value="Genomic_DNA"/>
</dbReference>
<gene>
    <name evidence="3" type="ORF">HMPREF0446_01607</name>
</gene>
<keyword evidence="4" id="KW-1185">Reference proteome</keyword>
<feature type="active site" description="Nucleophile" evidence="1">
    <location>
        <position position="91"/>
    </location>
</feature>